<dbReference type="Proteomes" id="UP000503440">
    <property type="component" value="Chromosome"/>
</dbReference>
<dbReference type="EMBL" id="CP044455">
    <property type="protein sequence ID" value="QIC71281.1"/>
    <property type="molecule type" value="Genomic_DNA"/>
</dbReference>
<sequence>MRKSEFGKLKSREDWRDKFAVWASWNANGEYLEYTVPKGQKLYAWEGPAASQQLKEFYLEGGGIQIVLHPDHLIPSGLSKRKLTGWGYGTDTEIGNFSMVGVPTLQTNMGDYSLAAKLEHKPR</sequence>
<protein>
    <submittedName>
        <fullName evidence="1">Uncharacterized protein</fullName>
    </submittedName>
</protein>
<proteinExistence type="predicted"/>
<organism evidence="1 2">
    <name type="scientific">Acinetobacter indicus</name>
    <dbReference type="NCBI Taxonomy" id="756892"/>
    <lineage>
        <taxon>Bacteria</taxon>
        <taxon>Pseudomonadati</taxon>
        <taxon>Pseudomonadota</taxon>
        <taxon>Gammaproteobacteria</taxon>
        <taxon>Moraxellales</taxon>
        <taxon>Moraxellaceae</taxon>
        <taxon>Acinetobacter</taxon>
    </lineage>
</organism>
<reference evidence="1 2" key="1">
    <citation type="submission" date="2019-09" db="EMBL/GenBank/DDBJ databases">
        <title>Non-baumannii Acinetobacter spp. carrying blaNDM-1 isolated in China.</title>
        <authorList>
            <person name="Cui C."/>
            <person name="Chen C."/>
            <person name="Sun J."/>
            <person name="Liu Y."/>
        </authorList>
    </citation>
    <scope>NUCLEOTIDE SEQUENCE [LARGE SCALE GENOMIC DNA]</scope>
    <source>
        <strain evidence="1 2">B18</strain>
    </source>
</reference>
<gene>
    <name evidence="1" type="ORF">FSC09_13170</name>
</gene>
<dbReference type="RefSeq" id="WP_163146175.1">
    <property type="nucleotide sequence ID" value="NZ_CP044455.1"/>
</dbReference>
<evidence type="ECO:0000313" key="2">
    <source>
        <dbReference type="Proteomes" id="UP000503440"/>
    </source>
</evidence>
<name>A0A6C0Y4X8_9GAMM</name>
<accession>A0A6C0Y4X8</accession>
<evidence type="ECO:0000313" key="1">
    <source>
        <dbReference type="EMBL" id="QIC71281.1"/>
    </source>
</evidence>
<dbReference type="AlphaFoldDB" id="A0A6C0Y4X8"/>